<proteinExistence type="predicted"/>
<comment type="caution">
    <text evidence="1">The sequence shown here is derived from an EMBL/GenBank/DDBJ whole genome shotgun (WGS) entry which is preliminary data.</text>
</comment>
<protein>
    <submittedName>
        <fullName evidence="1">Jg11934 protein</fullName>
    </submittedName>
</protein>
<evidence type="ECO:0000313" key="2">
    <source>
        <dbReference type="Proteomes" id="UP000838756"/>
    </source>
</evidence>
<accession>A0A8S4SDH8</accession>
<evidence type="ECO:0000313" key="1">
    <source>
        <dbReference type="EMBL" id="CAH2257067.1"/>
    </source>
</evidence>
<dbReference type="AlphaFoldDB" id="A0A8S4SDH8"/>
<keyword evidence="2" id="KW-1185">Reference proteome</keyword>
<dbReference type="EMBL" id="CAKXAJ010026116">
    <property type="protein sequence ID" value="CAH2257067.1"/>
    <property type="molecule type" value="Genomic_DNA"/>
</dbReference>
<reference evidence="1" key="1">
    <citation type="submission" date="2022-03" db="EMBL/GenBank/DDBJ databases">
        <authorList>
            <person name="Lindestad O."/>
        </authorList>
    </citation>
    <scope>NUCLEOTIDE SEQUENCE</scope>
</reference>
<sequence length="76" mass="8770">MAIPKSCIALAKCSRRMPIYTTSKNECSDLGLERDHPLGGRTSYCYGRAYHHSFRTVAQRMRWIMDNVESVDKDDE</sequence>
<dbReference type="Proteomes" id="UP000838756">
    <property type="component" value="Unassembled WGS sequence"/>
</dbReference>
<gene>
    <name evidence="1" type="primary">jg11934</name>
    <name evidence="1" type="ORF">PAEG_LOCUS23087</name>
</gene>
<organism evidence="1 2">
    <name type="scientific">Pararge aegeria aegeria</name>
    <dbReference type="NCBI Taxonomy" id="348720"/>
    <lineage>
        <taxon>Eukaryota</taxon>
        <taxon>Metazoa</taxon>
        <taxon>Ecdysozoa</taxon>
        <taxon>Arthropoda</taxon>
        <taxon>Hexapoda</taxon>
        <taxon>Insecta</taxon>
        <taxon>Pterygota</taxon>
        <taxon>Neoptera</taxon>
        <taxon>Endopterygota</taxon>
        <taxon>Lepidoptera</taxon>
        <taxon>Glossata</taxon>
        <taxon>Ditrysia</taxon>
        <taxon>Papilionoidea</taxon>
        <taxon>Nymphalidae</taxon>
        <taxon>Satyrinae</taxon>
        <taxon>Satyrini</taxon>
        <taxon>Parargina</taxon>
        <taxon>Pararge</taxon>
    </lineage>
</organism>
<name>A0A8S4SDH8_9NEOP</name>